<reference evidence="1 2" key="1">
    <citation type="submission" date="2019-11" db="EMBL/GenBank/DDBJ databases">
        <title>Whole genome sequence of Oryza granulata.</title>
        <authorList>
            <person name="Li W."/>
        </authorList>
    </citation>
    <scope>NUCLEOTIDE SEQUENCE [LARGE SCALE GENOMIC DNA]</scope>
    <source>
        <strain evidence="2">cv. Menghai</strain>
        <tissue evidence="1">Leaf</tissue>
    </source>
</reference>
<keyword evidence="2" id="KW-1185">Reference proteome</keyword>
<organism evidence="1 2">
    <name type="scientific">Oryza meyeriana var. granulata</name>
    <dbReference type="NCBI Taxonomy" id="110450"/>
    <lineage>
        <taxon>Eukaryota</taxon>
        <taxon>Viridiplantae</taxon>
        <taxon>Streptophyta</taxon>
        <taxon>Embryophyta</taxon>
        <taxon>Tracheophyta</taxon>
        <taxon>Spermatophyta</taxon>
        <taxon>Magnoliopsida</taxon>
        <taxon>Liliopsida</taxon>
        <taxon>Poales</taxon>
        <taxon>Poaceae</taxon>
        <taxon>BOP clade</taxon>
        <taxon>Oryzoideae</taxon>
        <taxon>Oryzeae</taxon>
        <taxon>Oryzinae</taxon>
        <taxon>Oryza</taxon>
        <taxon>Oryza meyeriana</taxon>
    </lineage>
</organism>
<evidence type="ECO:0000313" key="2">
    <source>
        <dbReference type="Proteomes" id="UP000479710"/>
    </source>
</evidence>
<proteinExistence type="predicted"/>
<comment type="caution">
    <text evidence="1">The sequence shown here is derived from an EMBL/GenBank/DDBJ whole genome shotgun (WGS) entry which is preliminary data.</text>
</comment>
<name>A0A6G1D3P0_9ORYZ</name>
<evidence type="ECO:0000313" key="1">
    <source>
        <dbReference type="EMBL" id="KAF0906353.1"/>
    </source>
</evidence>
<protein>
    <submittedName>
        <fullName evidence="1">Uncharacterized protein</fullName>
    </submittedName>
</protein>
<gene>
    <name evidence="1" type="ORF">E2562_009714</name>
</gene>
<dbReference type="EMBL" id="SPHZ02000007">
    <property type="protein sequence ID" value="KAF0906353.1"/>
    <property type="molecule type" value="Genomic_DNA"/>
</dbReference>
<dbReference type="Proteomes" id="UP000479710">
    <property type="component" value="Unassembled WGS sequence"/>
</dbReference>
<sequence>MAINILVASRAKTRLSAAVRRFVVAGSVSVKIEDKNGSATAAHGDSDSACEQDVHAFEQDVPDENSAATILSPCGRRKTLQVEACAPDPVMRDHVIIGSSDPLAQLLAS</sequence>
<dbReference type="AlphaFoldDB" id="A0A6G1D3P0"/>
<accession>A0A6G1D3P0</accession>